<dbReference type="PANTHER" id="PTHR43411">
    <property type="entry name" value="ADENYLOSUCCINATE LYASE"/>
    <property type="match status" value="1"/>
</dbReference>
<dbReference type="RefSeq" id="WP_184214730.1">
    <property type="nucleotide sequence ID" value="NZ_JACHMD010000001.1"/>
</dbReference>
<dbReference type="PROSITE" id="PS00163">
    <property type="entry name" value="FUMARATE_LYASES"/>
    <property type="match status" value="1"/>
</dbReference>
<feature type="domain" description="Adenylosuccinate lyase PurB C-terminal" evidence="7">
    <location>
        <begin position="329"/>
        <end position="448"/>
    </location>
</feature>
<keyword evidence="3" id="KW-0658">Purine biosynthesis</keyword>
<evidence type="ECO:0000256" key="4">
    <source>
        <dbReference type="ARBA" id="ARBA00023239"/>
    </source>
</evidence>
<protein>
    <submittedName>
        <fullName evidence="8">Adenylosuccinate lyase</fullName>
        <ecNumber evidence="8">4.3.2.2</ecNumber>
    </submittedName>
</protein>
<feature type="domain" description="Fumarate lyase N-terminal" evidence="6">
    <location>
        <begin position="14"/>
        <end position="308"/>
    </location>
</feature>
<dbReference type="NCBIfam" id="NF006764">
    <property type="entry name" value="PRK09285.1"/>
    <property type="match status" value="1"/>
</dbReference>
<dbReference type="Gene3D" id="1.10.40.30">
    <property type="entry name" value="Fumarase/aspartase (C-terminal domain)"/>
    <property type="match status" value="1"/>
</dbReference>
<evidence type="ECO:0000256" key="3">
    <source>
        <dbReference type="ARBA" id="ARBA00022755"/>
    </source>
</evidence>
<organism evidence="8 9">
    <name type="scientific">Microbacterium marinum</name>
    <dbReference type="NCBI Taxonomy" id="421115"/>
    <lineage>
        <taxon>Bacteria</taxon>
        <taxon>Bacillati</taxon>
        <taxon>Actinomycetota</taxon>
        <taxon>Actinomycetes</taxon>
        <taxon>Micrococcales</taxon>
        <taxon>Microbacteriaceae</taxon>
        <taxon>Microbacterium</taxon>
    </lineage>
</organism>
<dbReference type="Pfam" id="PF08328">
    <property type="entry name" value="ASL_C"/>
    <property type="match status" value="1"/>
</dbReference>
<dbReference type="EMBL" id="JACHMD010000001">
    <property type="protein sequence ID" value="MBB4665778.1"/>
    <property type="molecule type" value="Genomic_DNA"/>
</dbReference>
<keyword evidence="4 8" id="KW-0456">Lyase</keyword>
<evidence type="ECO:0000259" key="7">
    <source>
        <dbReference type="Pfam" id="PF08328"/>
    </source>
</evidence>
<reference evidence="8 9" key="1">
    <citation type="submission" date="2020-08" db="EMBL/GenBank/DDBJ databases">
        <title>Sequencing the genomes of 1000 actinobacteria strains.</title>
        <authorList>
            <person name="Klenk H.-P."/>
        </authorList>
    </citation>
    <scope>NUCLEOTIDE SEQUENCE [LARGE SCALE GENOMIC DNA]</scope>
    <source>
        <strain evidence="8 9">DSM 24947</strain>
    </source>
</reference>
<dbReference type="EC" id="4.3.2.2" evidence="8"/>
<dbReference type="InterPro" id="IPR000362">
    <property type="entry name" value="Fumarate_lyase_fam"/>
</dbReference>
<proteinExistence type="predicted"/>
<dbReference type="InterPro" id="IPR013539">
    <property type="entry name" value="PurB_C"/>
</dbReference>
<comment type="function">
    <text evidence="5">Catalyzes two reactions in de novo purine nucleotide biosynthesis. Catalyzes the breakdown of 5-aminoimidazole- (N-succinylocarboxamide) ribotide (SAICAR or 2-[5-amino-1-(5-phospho-beta-D-ribosyl)imidazole-4-carboxamido]succinate) to 5-aminoimidazole-4-carboxamide ribotide (AICAR or 5-amino-1-(5-phospho-beta-D-ribosyl)imidazole-4-carboxamide) and fumarate, and of adenylosuccinate (ADS or N(6)-(1,2-dicarboxyethyl)-AMP) to adenosine monophosphate (AMP) and fumarate.</text>
</comment>
<dbReference type="Gene3D" id="1.10.275.10">
    <property type="entry name" value="Fumarase/aspartase (N-terminal domain)"/>
    <property type="match status" value="1"/>
</dbReference>
<gene>
    <name evidence="8" type="ORF">BKA24_000487</name>
</gene>
<evidence type="ECO:0000256" key="2">
    <source>
        <dbReference type="ARBA" id="ARBA00004734"/>
    </source>
</evidence>
<keyword evidence="9" id="KW-1185">Reference proteome</keyword>
<dbReference type="InterPro" id="IPR047136">
    <property type="entry name" value="PurB_bact"/>
</dbReference>
<dbReference type="Gene3D" id="1.20.200.10">
    <property type="entry name" value="Fumarase/aspartase (Central domain)"/>
    <property type="match status" value="1"/>
</dbReference>
<dbReference type="InterPro" id="IPR020557">
    <property type="entry name" value="Fumarate_lyase_CS"/>
</dbReference>
<dbReference type="Pfam" id="PF00206">
    <property type="entry name" value="Lyase_1"/>
    <property type="match status" value="1"/>
</dbReference>
<dbReference type="SUPFAM" id="SSF48557">
    <property type="entry name" value="L-aspartase-like"/>
    <property type="match status" value="1"/>
</dbReference>
<evidence type="ECO:0000259" key="6">
    <source>
        <dbReference type="Pfam" id="PF00206"/>
    </source>
</evidence>
<sequence>MTALPSQSLSPLDGRYAAAVAPLAEFLSEAGLNRARVEVEVEWIIALTDRGLFGSAALTDEQKSSLRALYEGFGEAEIGWLAEKEAVTRHDVKAVEYLVRDRLSTLGLDAVAELTHFACTSEDINSASYALTVQRAVTQVWLPKLHAVIDALAALADEHRDAVMLSRTHGQPATPSTMGKELAVFAWRLQRVAAQIAGGEYLAKFSGATGTWSAHLSAEPDLDWPTLSREFIEGLGIGFNVLTTQIESHDWQVELYDRVRHAGGILHNLATDVWTYISMGFFAQIPVAGATGSSTMPHKINPIRFENAEANLEIAGGLFTTLAQTLVTSRQQRDLTDSTTQRNIGVAFGHSLLALDNLQRGLTEISLSRDVLLADLDANWEVLAEAIQTVVRAEIVAGRSQITDPYALLKDLTRGRRVGAPELAEFVRGLDIGDAAKQRLLALTPATYAGLADRLVDELRA</sequence>
<evidence type="ECO:0000256" key="5">
    <source>
        <dbReference type="ARBA" id="ARBA00025012"/>
    </source>
</evidence>
<comment type="pathway">
    <text evidence="2">Purine metabolism; AMP biosynthesis via de novo pathway; AMP from IMP: step 2/2.</text>
</comment>
<dbReference type="InterPro" id="IPR024083">
    <property type="entry name" value="Fumarase/histidase_N"/>
</dbReference>
<dbReference type="Proteomes" id="UP000573729">
    <property type="component" value="Unassembled WGS sequence"/>
</dbReference>
<dbReference type="AlphaFoldDB" id="A0A7W7BQB5"/>
<evidence type="ECO:0000256" key="1">
    <source>
        <dbReference type="ARBA" id="ARBA00004706"/>
    </source>
</evidence>
<comment type="pathway">
    <text evidence="1">Purine metabolism; IMP biosynthesis via de novo pathway; 5-amino-1-(5-phospho-D-ribosyl)imidazole-4-carboxamide from 5-amino-1-(5-phospho-D-ribosyl)imidazole-4-carboxylate: step 2/2.</text>
</comment>
<dbReference type="PANTHER" id="PTHR43411:SF1">
    <property type="entry name" value="ADENYLOSUCCINATE LYASE"/>
    <property type="match status" value="1"/>
</dbReference>
<dbReference type="InterPro" id="IPR022761">
    <property type="entry name" value="Fumarate_lyase_N"/>
</dbReference>
<accession>A0A7W7BQB5</accession>
<comment type="caution">
    <text evidence="8">The sequence shown here is derived from an EMBL/GenBank/DDBJ whole genome shotgun (WGS) entry which is preliminary data.</text>
</comment>
<dbReference type="PRINTS" id="PR00149">
    <property type="entry name" value="FUMRATELYASE"/>
</dbReference>
<dbReference type="GO" id="GO:0004018">
    <property type="term" value="F:N6-(1,2-dicarboxyethyl)AMP AMP-lyase (fumarate-forming) activity"/>
    <property type="evidence" value="ECO:0007669"/>
    <property type="project" value="InterPro"/>
</dbReference>
<name>A0A7W7BQB5_9MICO</name>
<evidence type="ECO:0000313" key="8">
    <source>
        <dbReference type="EMBL" id="MBB4665778.1"/>
    </source>
</evidence>
<evidence type="ECO:0000313" key="9">
    <source>
        <dbReference type="Proteomes" id="UP000573729"/>
    </source>
</evidence>
<dbReference type="GO" id="GO:0006188">
    <property type="term" value="P:IMP biosynthetic process"/>
    <property type="evidence" value="ECO:0007669"/>
    <property type="project" value="InterPro"/>
</dbReference>
<dbReference type="InterPro" id="IPR008948">
    <property type="entry name" value="L-Aspartase-like"/>
</dbReference>